<dbReference type="PANTHER" id="PTHR48098">
    <property type="entry name" value="ENTEROCHELIN ESTERASE-RELATED"/>
    <property type="match status" value="1"/>
</dbReference>
<reference evidence="1 2" key="1">
    <citation type="submission" date="2014-04" db="EMBL/GenBank/DDBJ databases">
        <authorList>
            <person name="Bishop-Lilly K.A."/>
            <person name="Broomall S.M."/>
            <person name="Chain P.S."/>
            <person name="Chertkov O."/>
            <person name="Coyne S.R."/>
            <person name="Daligault H.E."/>
            <person name="Davenport K.W."/>
            <person name="Erkkila T."/>
            <person name="Frey K.G."/>
            <person name="Gibbons H.S."/>
            <person name="Gu W."/>
            <person name="Jaissle J."/>
            <person name="Johnson S.L."/>
            <person name="Koroleva G.I."/>
            <person name="Ladner J.T."/>
            <person name="Lo C.-C."/>
            <person name="Minogue T.D."/>
            <person name="Munk C."/>
            <person name="Palacios G.F."/>
            <person name="Redden C.L."/>
            <person name="Rosenzweig C.N."/>
            <person name="Scholz M.B."/>
            <person name="Teshima H."/>
            <person name="Xu Y."/>
        </authorList>
    </citation>
    <scope>NUCLEOTIDE SEQUENCE [LARGE SCALE GENOMIC DNA]</scope>
    <source>
        <strain evidence="1 2">BHP</strain>
    </source>
</reference>
<dbReference type="SUPFAM" id="SSF53474">
    <property type="entry name" value="alpha/beta-Hydrolases"/>
    <property type="match status" value="1"/>
</dbReference>
<dbReference type="PATRIC" id="fig|1405.8.peg.5212"/>
<organism evidence="1 2">
    <name type="scientific">Bacillus clarus</name>
    <dbReference type="NCBI Taxonomy" id="2338372"/>
    <lineage>
        <taxon>Bacteria</taxon>
        <taxon>Bacillati</taxon>
        <taxon>Bacillota</taxon>
        <taxon>Bacilli</taxon>
        <taxon>Bacillales</taxon>
        <taxon>Bacillaceae</taxon>
        <taxon>Bacillus</taxon>
        <taxon>Bacillus cereus group</taxon>
    </lineage>
</organism>
<gene>
    <name evidence="1" type="ORF">DJ93_5058</name>
</gene>
<dbReference type="PANTHER" id="PTHR48098:SF3">
    <property type="entry name" value="IRON(III) ENTEROBACTIN ESTERASE"/>
    <property type="match status" value="1"/>
</dbReference>
<evidence type="ECO:0000313" key="2">
    <source>
        <dbReference type="Proteomes" id="UP000029389"/>
    </source>
</evidence>
<dbReference type="Pfam" id="PF00756">
    <property type="entry name" value="Esterase"/>
    <property type="match status" value="1"/>
</dbReference>
<dbReference type="Gene3D" id="3.40.50.1820">
    <property type="entry name" value="alpha/beta hydrolase"/>
    <property type="match status" value="1"/>
</dbReference>
<name>A0A090ZFL5_9BACI</name>
<dbReference type="InterPro" id="IPR029058">
    <property type="entry name" value="AB_hydrolase_fold"/>
</dbReference>
<protein>
    <submittedName>
        <fullName evidence="1">Esterase family protein</fullName>
    </submittedName>
</protein>
<accession>A0A090ZFL5</accession>
<dbReference type="AlphaFoldDB" id="A0A090ZFL5"/>
<dbReference type="InterPro" id="IPR000801">
    <property type="entry name" value="Esterase-like"/>
</dbReference>
<comment type="caution">
    <text evidence="1">The sequence shown here is derived from an EMBL/GenBank/DDBJ whole genome shotgun (WGS) entry which is preliminary data.</text>
</comment>
<dbReference type="InterPro" id="IPR050583">
    <property type="entry name" value="Mycobacterial_A85_antigen"/>
</dbReference>
<evidence type="ECO:0000313" key="1">
    <source>
        <dbReference type="EMBL" id="KFN03026.1"/>
    </source>
</evidence>
<proteinExistence type="predicted"/>
<sequence length="132" mass="14906">MITFLTDELLPWIQTKYHVHKEAKHITIAGLSLGGLAAFYAALQNPHVFGNVLSLSGSVHWEKEGHKENTPWIEAQIATASKNTLQAHFYMAAGTLENKPLLTANRSLYRVLKEKKYQITYNEFQGGHDGIW</sequence>
<dbReference type="EMBL" id="JMQC01000008">
    <property type="protein sequence ID" value="KFN03026.1"/>
    <property type="molecule type" value="Genomic_DNA"/>
</dbReference>
<dbReference type="Proteomes" id="UP000029389">
    <property type="component" value="Unassembled WGS sequence"/>
</dbReference>